<dbReference type="eggNOG" id="ENOG502ZAND">
    <property type="taxonomic scope" value="Bacteria"/>
</dbReference>
<accession>A0A075NUN3</accession>
<keyword evidence="1" id="KW-0812">Transmembrane</keyword>
<sequence length="218" mass="24707">MNLDNFKETWQQQNSDTAAITINQTMLTDMKVNKQMKALNNMKWARIIEGVAFFAIIVLLGQYIATDFSLSAPTISAVVLTIFAIVGLAGNIGQIVLISKIDYAKPVSQLQKDIYRVCSHKLQLTKLLLMSVPFYLAYVFIGFDVLVGIDLFPHLEQHMIWIYSLSSLLLLAVTTTLLTKLHYDNIEISWVKNTIRVIVGERLVNMAQFINNIESTHR</sequence>
<evidence type="ECO:0000313" key="3">
    <source>
        <dbReference type="Proteomes" id="UP000056090"/>
    </source>
</evidence>
<keyword evidence="3" id="KW-1185">Reference proteome</keyword>
<feature type="transmembrane region" description="Helical" evidence="1">
    <location>
        <begin position="77"/>
        <end position="98"/>
    </location>
</feature>
<dbReference type="KEGG" id="aal:EP13_06215"/>
<dbReference type="GeneID" id="78254511"/>
<evidence type="ECO:0000313" key="2">
    <source>
        <dbReference type="EMBL" id="AIF98324.1"/>
    </source>
</evidence>
<dbReference type="EMBL" id="CP008849">
    <property type="protein sequence ID" value="AIF98324.1"/>
    <property type="molecule type" value="Genomic_DNA"/>
</dbReference>
<name>A0A075NUN3_9ALTE</name>
<reference evidence="2 3" key="1">
    <citation type="submission" date="2014-06" db="EMBL/GenBank/DDBJ databases">
        <title>Genomes of Alteromonas australica, a world apart.</title>
        <authorList>
            <person name="Gonzaga A."/>
            <person name="Lopez-Perez M."/>
            <person name="Rodriguez-Valera F."/>
        </authorList>
    </citation>
    <scope>NUCLEOTIDE SEQUENCE [LARGE SCALE GENOMIC DNA]</scope>
    <source>
        <strain evidence="2 3">H 17</strain>
    </source>
</reference>
<feature type="transmembrane region" description="Helical" evidence="1">
    <location>
        <begin position="127"/>
        <end position="148"/>
    </location>
</feature>
<dbReference type="Proteomes" id="UP000056090">
    <property type="component" value="Chromosome"/>
</dbReference>
<evidence type="ECO:0000256" key="1">
    <source>
        <dbReference type="SAM" id="Phobius"/>
    </source>
</evidence>
<dbReference type="RefSeq" id="WP_044058780.1">
    <property type="nucleotide sequence ID" value="NZ_CBCSKJ010000001.1"/>
</dbReference>
<keyword evidence="1" id="KW-0472">Membrane</keyword>
<proteinExistence type="predicted"/>
<keyword evidence="1" id="KW-1133">Transmembrane helix</keyword>
<organism evidence="2 3">
    <name type="scientific">Alteromonas australica</name>
    <dbReference type="NCBI Taxonomy" id="589873"/>
    <lineage>
        <taxon>Bacteria</taxon>
        <taxon>Pseudomonadati</taxon>
        <taxon>Pseudomonadota</taxon>
        <taxon>Gammaproteobacteria</taxon>
        <taxon>Alteromonadales</taxon>
        <taxon>Alteromonadaceae</taxon>
        <taxon>Alteromonas/Salinimonas group</taxon>
        <taxon>Alteromonas</taxon>
    </lineage>
</organism>
<protein>
    <submittedName>
        <fullName evidence="2">Uncharacterized protein</fullName>
    </submittedName>
</protein>
<dbReference type="AlphaFoldDB" id="A0A075NUN3"/>
<gene>
    <name evidence="2" type="ORF">EP13_06215</name>
</gene>
<feature type="transmembrane region" description="Helical" evidence="1">
    <location>
        <begin position="160"/>
        <end position="179"/>
    </location>
</feature>
<feature type="transmembrane region" description="Helical" evidence="1">
    <location>
        <begin position="44"/>
        <end position="65"/>
    </location>
</feature>